<protein>
    <recommendedName>
        <fullName evidence="10">ABC-type glutathione-S-conjugate transporter</fullName>
        <ecNumber evidence="10">7.6.2.3</ecNumber>
    </recommendedName>
</protein>
<feature type="transmembrane region" description="Helical" evidence="13">
    <location>
        <begin position="285"/>
        <end position="306"/>
    </location>
</feature>
<sequence length="1508" mass="169252">MATSNCFLNTGLVWVPCAFLWCPLPFYLVVLARKGEVTPLHITWLNSAKTVGRTVRINTLLLVRLTLSMVALLSLVQDFKLSTDRGSDVLPVVIYLSSALRLVSYDYNGDILEFPLLCVTFAIEGIQVILFCFSEASEESQNGHHQQQKVKLLYLGWRKNIEEADLFDLNPRDSSDALVPPFEREWELEKERFKNKETSKERSRDHTNADPAVMAPLPHLPKDPKQRDLQFEKRTLVPRCSAGNTSNESGTATMYGTLDRPGDDDVNPDMPSLLRVLLKIMGPRLIIGLFIKMVSDGLSILSPVILGLLIEQVSNIDANERQACSGYVLAVLMFLVQMVKSLLFNFSYWCSQVVGMQLKTILVTAIYRKECSGHWTPRDSRFTDDEQRHKTTGRWRGDNQPHVVDCKRIQDAMFFFVMWTTPLQAIMVVGVLYVYIGPSVFAGVITLILLVLLNSFIASRQQKLNISNLKFKDSRLRLTNDLLSGIRVVKMYAWEPSFEKRITNLRSEETKVLLRMAYLNMFMGVCCYFAPFLVTLATFATFVEVSPDNHLDARRAFVTLSLLNMLRSPLNILAIVIPMTVESFVSVQRINRFLCCEDLDTNSVTYAADAGELLGTVDISIGVGRLVAVVGHVGSGKSSLISAFLGETEKVSGEVTVKSSVAYVPQQAWIQNTTLRDNVLFGKLFNEQRYQQVLRACALEPDLEILPAGDMTEIGERGINLSGGQKQRVSLARAVYSDSDIYLLDDPLSAVDSHVGKHIFTEVIGPNGLLRHKTRVLVTHGIHWLPMVDEIIVLSDNGISEKGSYDTLMSHNGPFARFLKLHLQQREDSEEEEDPEISTVINKIREDVEITTSDGATSGEELTRLNDARCRKSRSTKSKSSSMTESTKTKIEPCNLEEDNSQEDNGRLVQEETVMKGKVKWSVFLTYIRAAGAVPFAASIVFFLLFQAANASGNFWLSRWTDDNFLATSHGNATLRHNYKATNDYYLMVFGMLGIAQFIALVLSNFLLCVRMVVASKNLHSRLLASVLQSPMLFFDTTPVGRIINRFSLDIETIDNIIPKHIHGSLTLGMMVLTTIVVISISTPLFTILVVPILILYYLIQSFYIPTSRQLKRMESVTHSPIYVHFSETISGGATIRAYRAVDRFIEEIKRRVDRNQSFYFPSLSAHRWMVMNLEVITNLIIFGAAIYSVTTPGIGGGTVGFSVSCALQLSGSLYIMVRHMSDLETNMVSVERVNEYSKLEPEAPWIIPFQRPPPSWPERGHLVFSDYSTRYRPGLDLVLRNISFIIEAGQKVGIVGRTGAGKSSLTLSLFRLIEAAGGCIIIDGVNIADIGLHDLRSRITILPQDPMLFSGTLRMNLDPLDQYSDDQIWQALERAHLKCFVEEMPETLSHQVGEKGERLSVGQRQLVCLARTLLRRTKLLVLDEATAAVDMETDSLIQNTIREAFSSCTIITIAHRLNTIMDYDRILLLDDGLVKEYDSPHVLLANKKSIFYSMAKDAGFAKYRSVI</sequence>
<reference evidence="16 17" key="1">
    <citation type="submission" date="2018-04" db="EMBL/GenBank/DDBJ databases">
        <title>The genome of golden apple snail Pomacea canaliculata provides insight into stress tolerance and invasive adaptation.</title>
        <authorList>
            <person name="Liu C."/>
            <person name="Liu B."/>
            <person name="Ren Y."/>
            <person name="Zhang Y."/>
            <person name="Wang H."/>
            <person name="Li S."/>
            <person name="Jiang F."/>
            <person name="Yin L."/>
            <person name="Zhang G."/>
            <person name="Qian W."/>
            <person name="Fan W."/>
        </authorList>
    </citation>
    <scope>NUCLEOTIDE SEQUENCE [LARGE SCALE GENOMIC DNA]</scope>
    <source>
        <strain evidence="16">SZHN2017</strain>
        <tissue evidence="16">Muscle</tissue>
    </source>
</reference>
<keyword evidence="8 13" id="KW-1133">Transmembrane helix</keyword>
<feature type="transmembrane region" description="Helical" evidence="13">
    <location>
        <begin position="12"/>
        <end position="32"/>
    </location>
</feature>
<evidence type="ECO:0000256" key="13">
    <source>
        <dbReference type="SAM" id="Phobius"/>
    </source>
</evidence>
<evidence type="ECO:0000256" key="10">
    <source>
        <dbReference type="ARBA" id="ARBA00024220"/>
    </source>
</evidence>
<evidence type="ECO:0000256" key="4">
    <source>
        <dbReference type="ARBA" id="ARBA00022692"/>
    </source>
</evidence>
<evidence type="ECO:0000256" key="9">
    <source>
        <dbReference type="ARBA" id="ARBA00023136"/>
    </source>
</evidence>
<feature type="domain" description="ABC transporter" evidence="14">
    <location>
        <begin position="599"/>
        <end position="821"/>
    </location>
</feature>
<dbReference type="FunFam" id="3.40.50.300:FF:000074">
    <property type="entry name" value="Multidrug resistance-associated protein 5 isoform 1"/>
    <property type="match status" value="1"/>
</dbReference>
<dbReference type="EMBL" id="PZQS01000007">
    <property type="protein sequence ID" value="PVD27621.1"/>
    <property type="molecule type" value="Genomic_DNA"/>
</dbReference>
<dbReference type="Gene3D" id="3.40.50.300">
    <property type="entry name" value="P-loop containing nucleotide triphosphate hydrolases"/>
    <property type="match status" value="2"/>
</dbReference>
<dbReference type="InterPro" id="IPR036640">
    <property type="entry name" value="ABC1_TM_sf"/>
</dbReference>
<dbReference type="PANTHER" id="PTHR24223:SF443">
    <property type="entry name" value="MULTIDRUG-RESISTANCE LIKE PROTEIN 1, ISOFORM I"/>
    <property type="match status" value="1"/>
</dbReference>
<evidence type="ECO:0000259" key="15">
    <source>
        <dbReference type="PROSITE" id="PS50929"/>
    </source>
</evidence>
<gene>
    <name evidence="16" type="ORF">C0Q70_12787</name>
</gene>
<feature type="transmembrane region" description="Helical" evidence="13">
    <location>
        <begin position="326"/>
        <end position="349"/>
    </location>
</feature>
<feature type="transmembrane region" description="Helical" evidence="13">
    <location>
        <begin position="985"/>
        <end position="1014"/>
    </location>
</feature>
<keyword evidence="17" id="KW-1185">Reference proteome</keyword>
<evidence type="ECO:0000256" key="5">
    <source>
        <dbReference type="ARBA" id="ARBA00022737"/>
    </source>
</evidence>
<feature type="region of interest" description="Disordered" evidence="12">
    <location>
        <begin position="190"/>
        <end position="225"/>
    </location>
</feature>
<keyword evidence="6" id="KW-0547">Nucleotide-binding</keyword>
<dbReference type="CDD" id="cd18595">
    <property type="entry name" value="ABC_6TM_MRP1_2_3_6_D1_like"/>
    <property type="match status" value="1"/>
</dbReference>
<evidence type="ECO:0000259" key="14">
    <source>
        <dbReference type="PROSITE" id="PS50893"/>
    </source>
</evidence>
<dbReference type="CDD" id="cd03250">
    <property type="entry name" value="ABCC_MRP_domain1"/>
    <property type="match status" value="1"/>
</dbReference>
<evidence type="ECO:0000313" key="17">
    <source>
        <dbReference type="Proteomes" id="UP000245119"/>
    </source>
</evidence>
<dbReference type="InterPro" id="IPR003593">
    <property type="entry name" value="AAA+_ATPase"/>
</dbReference>
<dbReference type="InterPro" id="IPR017871">
    <property type="entry name" value="ABC_transporter-like_CS"/>
</dbReference>
<name>A0A2T7P2H9_POMCA</name>
<dbReference type="EC" id="7.6.2.3" evidence="10"/>
<dbReference type="Gene3D" id="1.20.1560.10">
    <property type="entry name" value="ABC transporter type 1, transmembrane domain"/>
    <property type="match status" value="2"/>
</dbReference>
<dbReference type="Pfam" id="PF00664">
    <property type="entry name" value="ABC_membrane"/>
    <property type="match status" value="2"/>
</dbReference>
<comment type="caution">
    <text evidence="16">The sequence shown here is derived from an EMBL/GenBank/DDBJ whole genome shotgun (WGS) entry which is preliminary data.</text>
</comment>
<dbReference type="GO" id="GO:0016887">
    <property type="term" value="F:ATP hydrolysis activity"/>
    <property type="evidence" value="ECO:0007669"/>
    <property type="project" value="InterPro"/>
</dbReference>
<keyword evidence="7" id="KW-0067">ATP-binding</keyword>
<feature type="transmembrane region" description="Helical" evidence="13">
    <location>
        <begin position="440"/>
        <end position="458"/>
    </location>
</feature>
<keyword evidence="9 13" id="KW-0472">Membrane</keyword>
<evidence type="ECO:0000256" key="3">
    <source>
        <dbReference type="ARBA" id="ARBA00022448"/>
    </source>
</evidence>
<dbReference type="FunFam" id="3.40.50.300:FF:000293">
    <property type="entry name" value="ATP binding cassette subfamily C member 1"/>
    <property type="match status" value="1"/>
</dbReference>
<feature type="transmembrane region" description="Helical" evidence="13">
    <location>
        <begin position="924"/>
        <end position="946"/>
    </location>
</feature>
<dbReference type="SMART" id="SM00382">
    <property type="entry name" value="AAA"/>
    <property type="match status" value="2"/>
</dbReference>
<dbReference type="PROSITE" id="PS50929">
    <property type="entry name" value="ABC_TM1F"/>
    <property type="match status" value="2"/>
</dbReference>
<dbReference type="CDD" id="cd18603">
    <property type="entry name" value="ABC_6TM_MRP1_2_3_6_D2_like"/>
    <property type="match status" value="1"/>
</dbReference>
<dbReference type="InterPro" id="IPR003439">
    <property type="entry name" value="ABC_transporter-like_ATP-bd"/>
</dbReference>
<dbReference type="Proteomes" id="UP000245119">
    <property type="component" value="Linkage Group LG7"/>
</dbReference>
<dbReference type="InterPro" id="IPR027417">
    <property type="entry name" value="P-loop_NTPase"/>
</dbReference>
<feature type="transmembrane region" description="Helical" evidence="13">
    <location>
        <begin position="1062"/>
        <end position="1079"/>
    </location>
</feature>
<feature type="compositionally biased region" description="Basic and acidic residues" evidence="12">
    <location>
        <begin position="861"/>
        <end position="870"/>
    </location>
</feature>
<feature type="transmembrane region" description="Helical" evidence="13">
    <location>
        <begin position="1085"/>
        <end position="1105"/>
    </location>
</feature>
<dbReference type="FunFam" id="1.20.1560.10:FF:000001">
    <property type="entry name" value="ATP-binding cassette subfamily C member 1"/>
    <property type="match status" value="1"/>
</dbReference>
<evidence type="ECO:0000256" key="6">
    <source>
        <dbReference type="ARBA" id="ARBA00022741"/>
    </source>
</evidence>
<feature type="domain" description="ABC transmembrane type-1" evidence="15">
    <location>
        <begin position="286"/>
        <end position="582"/>
    </location>
</feature>
<dbReference type="FunFam" id="1.20.1560.10:FF:000006">
    <property type="entry name" value="ATP-binding cassette, sub-family C (CFTR/MRP), member 9"/>
    <property type="match status" value="1"/>
</dbReference>
<evidence type="ECO:0000256" key="1">
    <source>
        <dbReference type="ARBA" id="ARBA00004128"/>
    </source>
</evidence>
<organism evidence="16 17">
    <name type="scientific">Pomacea canaliculata</name>
    <name type="common">Golden apple snail</name>
    <dbReference type="NCBI Taxonomy" id="400727"/>
    <lineage>
        <taxon>Eukaryota</taxon>
        <taxon>Metazoa</taxon>
        <taxon>Spiralia</taxon>
        <taxon>Lophotrochozoa</taxon>
        <taxon>Mollusca</taxon>
        <taxon>Gastropoda</taxon>
        <taxon>Caenogastropoda</taxon>
        <taxon>Architaenioglossa</taxon>
        <taxon>Ampullarioidea</taxon>
        <taxon>Ampullariidae</taxon>
        <taxon>Pomacea</taxon>
    </lineage>
</organism>
<feature type="transmembrane region" description="Helical" evidence="13">
    <location>
        <begin position="517"/>
        <end position="542"/>
    </location>
</feature>
<dbReference type="PROSITE" id="PS00211">
    <property type="entry name" value="ABC_TRANSPORTER_1"/>
    <property type="match status" value="2"/>
</dbReference>
<dbReference type="Pfam" id="PF00005">
    <property type="entry name" value="ABC_tran"/>
    <property type="match status" value="2"/>
</dbReference>
<comment type="subcellular location">
    <subcellularLocation>
        <location evidence="1">Vacuole membrane</location>
        <topology evidence="1">Multi-pass membrane protein</topology>
    </subcellularLocation>
</comment>
<dbReference type="InterPro" id="IPR050173">
    <property type="entry name" value="ABC_transporter_C-like"/>
</dbReference>
<dbReference type="SUPFAM" id="SSF90123">
    <property type="entry name" value="ABC transporter transmembrane region"/>
    <property type="match status" value="2"/>
</dbReference>
<accession>A0A2T7P2H9</accession>
<proteinExistence type="inferred from homology"/>
<dbReference type="InterPro" id="IPR011527">
    <property type="entry name" value="ABC1_TM_dom"/>
</dbReference>
<keyword evidence="5" id="KW-0677">Repeat</keyword>
<keyword evidence="4 13" id="KW-0812">Transmembrane</keyword>
<evidence type="ECO:0000256" key="7">
    <source>
        <dbReference type="ARBA" id="ARBA00022840"/>
    </source>
</evidence>
<evidence type="ECO:0000256" key="2">
    <source>
        <dbReference type="ARBA" id="ARBA00009726"/>
    </source>
</evidence>
<evidence type="ECO:0000313" key="16">
    <source>
        <dbReference type="EMBL" id="PVD27621.1"/>
    </source>
</evidence>
<keyword evidence="3" id="KW-0813">Transport</keyword>
<feature type="transmembrane region" description="Helical" evidence="13">
    <location>
        <begin position="114"/>
        <end position="133"/>
    </location>
</feature>
<dbReference type="STRING" id="400727.A0A2T7P2H9"/>
<feature type="domain" description="ABC transporter" evidence="14">
    <location>
        <begin position="1263"/>
        <end position="1497"/>
    </location>
</feature>
<feature type="transmembrane region" description="Helical" evidence="13">
    <location>
        <begin position="57"/>
        <end position="76"/>
    </location>
</feature>
<dbReference type="OrthoDB" id="6500128at2759"/>
<feature type="transmembrane region" description="Helical" evidence="13">
    <location>
        <begin position="562"/>
        <end position="581"/>
    </location>
</feature>
<feature type="domain" description="ABC transmembrane type-1" evidence="15">
    <location>
        <begin position="937"/>
        <end position="1226"/>
    </location>
</feature>
<feature type="region of interest" description="Disordered" evidence="12">
    <location>
        <begin position="853"/>
        <end position="905"/>
    </location>
</feature>
<dbReference type="GO" id="GO:0015431">
    <property type="term" value="F:ABC-type glutathione S-conjugate transporter activity"/>
    <property type="evidence" value="ECO:0007669"/>
    <property type="project" value="UniProtKB-EC"/>
</dbReference>
<feature type="transmembrane region" description="Helical" evidence="13">
    <location>
        <begin position="412"/>
        <end position="434"/>
    </location>
</feature>
<evidence type="ECO:0000256" key="8">
    <source>
        <dbReference type="ARBA" id="ARBA00022989"/>
    </source>
</evidence>
<dbReference type="CDD" id="cd03244">
    <property type="entry name" value="ABCC_MRP_domain2"/>
    <property type="match status" value="1"/>
</dbReference>
<dbReference type="GO" id="GO:0005524">
    <property type="term" value="F:ATP binding"/>
    <property type="evidence" value="ECO:0007669"/>
    <property type="project" value="UniProtKB-KW"/>
</dbReference>
<dbReference type="PANTHER" id="PTHR24223">
    <property type="entry name" value="ATP-BINDING CASSETTE SUB-FAMILY C"/>
    <property type="match status" value="1"/>
</dbReference>
<dbReference type="SUPFAM" id="SSF52540">
    <property type="entry name" value="P-loop containing nucleoside triphosphate hydrolases"/>
    <property type="match status" value="2"/>
</dbReference>
<comment type="catalytic activity">
    <reaction evidence="11">
        <text>leukotriene C4(in) + ATP + H2O = leukotriene C4(out) + ADP + phosphate + H(+)</text>
        <dbReference type="Rhea" id="RHEA:38963"/>
        <dbReference type="ChEBI" id="CHEBI:15377"/>
        <dbReference type="ChEBI" id="CHEBI:15378"/>
        <dbReference type="ChEBI" id="CHEBI:30616"/>
        <dbReference type="ChEBI" id="CHEBI:43474"/>
        <dbReference type="ChEBI" id="CHEBI:57973"/>
        <dbReference type="ChEBI" id="CHEBI:456216"/>
    </reaction>
    <physiologicalReaction direction="left-to-right" evidence="11">
        <dbReference type="Rhea" id="RHEA:38964"/>
    </physiologicalReaction>
</comment>
<comment type="similarity">
    <text evidence="2">Belongs to the ABC transporter superfamily. ABCC family. Conjugate transporter (TC 3.A.1.208) subfamily.</text>
</comment>
<feature type="compositionally biased region" description="Basic and acidic residues" evidence="12">
    <location>
        <begin position="190"/>
        <end position="208"/>
    </location>
</feature>
<dbReference type="PROSITE" id="PS50893">
    <property type="entry name" value="ABC_TRANSPORTER_2"/>
    <property type="match status" value="2"/>
</dbReference>
<evidence type="ECO:0000256" key="11">
    <source>
        <dbReference type="ARBA" id="ARBA00047523"/>
    </source>
</evidence>
<dbReference type="GO" id="GO:0005774">
    <property type="term" value="C:vacuolar membrane"/>
    <property type="evidence" value="ECO:0007669"/>
    <property type="project" value="UniProtKB-SubCell"/>
</dbReference>
<evidence type="ECO:0000256" key="12">
    <source>
        <dbReference type="SAM" id="MobiDB-lite"/>
    </source>
</evidence>